<sequence length="186" mass="21158">MSLDFKITENVEVVNTLIKELATKAPEVNEHCKGVCFLSIRLGIKLQLNEKEISNLFIAARLHDYGKLFVDRNLLLKNCVLSKEEFTVVREHSRLGYEALKDSGLSKDVLQAILYHHERLDGSGYPEGSKKLSSITRILAVSDVFNALTSNRPYKNAYDKEFAQKIMEEERKKFDSSVLEALYAVC</sequence>
<dbReference type="OrthoDB" id="9804747at2"/>
<keyword evidence="3" id="KW-1185">Reference proteome</keyword>
<name>A0A0V8QF12_9FIRM</name>
<dbReference type="InterPro" id="IPR037522">
    <property type="entry name" value="HD_GYP_dom"/>
</dbReference>
<organism evidence="2 3">
    <name type="scientific">Acetivibrio ethanolgignens</name>
    <dbReference type="NCBI Taxonomy" id="290052"/>
    <lineage>
        <taxon>Bacteria</taxon>
        <taxon>Bacillati</taxon>
        <taxon>Bacillota</taxon>
        <taxon>Clostridia</taxon>
        <taxon>Eubacteriales</taxon>
        <taxon>Oscillospiraceae</taxon>
        <taxon>Acetivibrio</taxon>
    </lineage>
</organism>
<dbReference type="PANTHER" id="PTHR43155">
    <property type="entry name" value="CYCLIC DI-GMP PHOSPHODIESTERASE PA4108-RELATED"/>
    <property type="match status" value="1"/>
</dbReference>
<feature type="domain" description="HD-GYP" evidence="1">
    <location>
        <begin position="6"/>
        <end position="186"/>
    </location>
</feature>
<dbReference type="EMBL" id="LNAM01000152">
    <property type="protein sequence ID" value="KSV59169.1"/>
    <property type="molecule type" value="Genomic_DNA"/>
</dbReference>
<dbReference type="PANTHER" id="PTHR43155:SF2">
    <property type="entry name" value="CYCLIC DI-GMP PHOSPHODIESTERASE PA4108"/>
    <property type="match status" value="1"/>
</dbReference>
<dbReference type="Pfam" id="PF13487">
    <property type="entry name" value="HD_5"/>
    <property type="match status" value="1"/>
</dbReference>
<protein>
    <recommendedName>
        <fullName evidence="1">HD-GYP domain-containing protein</fullName>
    </recommendedName>
</protein>
<dbReference type="RefSeq" id="WP_058352640.1">
    <property type="nucleotide sequence ID" value="NZ_CABMMD010000152.1"/>
</dbReference>
<evidence type="ECO:0000313" key="3">
    <source>
        <dbReference type="Proteomes" id="UP000054874"/>
    </source>
</evidence>
<dbReference type="Proteomes" id="UP000054874">
    <property type="component" value="Unassembled WGS sequence"/>
</dbReference>
<dbReference type="PROSITE" id="PS51832">
    <property type="entry name" value="HD_GYP"/>
    <property type="match status" value="1"/>
</dbReference>
<dbReference type="AlphaFoldDB" id="A0A0V8QF12"/>
<dbReference type="CDD" id="cd00077">
    <property type="entry name" value="HDc"/>
    <property type="match status" value="1"/>
</dbReference>
<reference evidence="2 3" key="1">
    <citation type="submission" date="2015-11" db="EMBL/GenBank/DDBJ databases">
        <title>Butyribacter intestini gen. nov., sp. nov., a butyric acid-producing bacterium of the family Lachnospiraceae isolated from the human faeces.</title>
        <authorList>
            <person name="Zou Y."/>
            <person name="Xue W."/>
            <person name="Luo G."/>
            <person name="Lv M."/>
        </authorList>
    </citation>
    <scope>NUCLEOTIDE SEQUENCE [LARGE SCALE GENOMIC DNA]</scope>
    <source>
        <strain evidence="2 3">ACET-33324</strain>
    </source>
</reference>
<dbReference type="InterPro" id="IPR003607">
    <property type="entry name" value="HD/PDEase_dom"/>
</dbReference>
<accession>A0A0V8QF12</accession>
<evidence type="ECO:0000259" key="1">
    <source>
        <dbReference type="PROSITE" id="PS51832"/>
    </source>
</evidence>
<proteinExistence type="predicted"/>
<evidence type="ECO:0000313" key="2">
    <source>
        <dbReference type="EMBL" id="KSV59169.1"/>
    </source>
</evidence>
<dbReference type="STRING" id="290052.ASU35_10455"/>
<dbReference type="SUPFAM" id="SSF109604">
    <property type="entry name" value="HD-domain/PDEase-like"/>
    <property type="match status" value="1"/>
</dbReference>
<comment type="caution">
    <text evidence="2">The sequence shown here is derived from an EMBL/GenBank/DDBJ whole genome shotgun (WGS) entry which is preliminary data.</text>
</comment>
<gene>
    <name evidence="2" type="ORF">ASU35_10455</name>
</gene>
<dbReference type="SMART" id="SM00471">
    <property type="entry name" value="HDc"/>
    <property type="match status" value="1"/>
</dbReference>
<dbReference type="Gene3D" id="1.10.3210.10">
    <property type="entry name" value="Hypothetical protein af1432"/>
    <property type="match status" value="1"/>
</dbReference>